<evidence type="ECO:0000313" key="1">
    <source>
        <dbReference type="EMBL" id="VFJ94660.1"/>
    </source>
</evidence>
<proteinExistence type="predicted"/>
<dbReference type="AlphaFoldDB" id="A0A450UQB0"/>
<sequence length="54" mass="5935">MLVTFANDGVRFPISEAFTPLHDCRTFLDGNLVRKLSWIGAWVLAPFIAGAPDS</sequence>
<organism evidence="1">
    <name type="scientific">Candidatus Kentrum eta</name>
    <dbReference type="NCBI Taxonomy" id="2126337"/>
    <lineage>
        <taxon>Bacteria</taxon>
        <taxon>Pseudomonadati</taxon>
        <taxon>Pseudomonadota</taxon>
        <taxon>Gammaproteobacteria</taxon>
        <taxon>Candidatus Kentrum</taxon>
    </lineage>
</organism>
<gene>
    <name evidence="1" type="ORF">BECKH772A_GA0070896_100751</name>
</gene>
<name>A0A450UQB0_9GAMM</name>
<protein>
    <submittedName>
        <fullName evidence="1">Uncharacterized protein</fullName>
    </submittedName>
</protein>
<dbReference type="EMBL" id="CAADFG010000075">
    <property type="protein sequence ID" value="VFJ94660.1"/>
    <property type="molecule type" value="Genomic_DNA"/>
</dbReference>
<reference evidence="1" key="1">
    <citation type="submission" date="2019-02" db="EMBL/GenBank/DDBJ databases">
        <authorList>
            <person name="Gruber-Vodicka R. H."/>
            <person name="Seah K. B. B."/>
        </authorList>
    </citation>
    <scope>NUCLEOTIDE SEQUENCE</scope>
    <source>
        <strain evidence="1">BECK_SA2B15</strain>
    </source>
</reference>
<accession>A0A450UQB0</accession>